<dbReference type="PANTHER" id="PTHR32305:SF15">
    <property type="entry name" value="PROTEIN RHSA-RELATED"/>
    <property type="match status" value="1"/>
</dbReference>
<name>A0A5E7BW17_PSEFL</name>
<dbReference type="GO" id="GO:0016787">
    <property type="term" value="F:hydrolase activity"/>
    <property type="evidence" value="ECO:0007669"/>
    <property type="project" value="UniProtKB-KW"/>
</dbReference>
<dbReference type="Proteomes" id="UP000337909">
    <property type="component" value="Unassembled WGS sequence"/>
</dbReference>
<dbReference type="InterPro" id="IPR056823">
    <property type="entry name" value="TEN-like_YD-shell"/>
</dbReference>
<dbReference type="InterPro" id="IPR031325">
    <property type="entry name" value="RHS_repeat"/>
</dbReference>
<dbReference type="AlphaFoldDB" id="A0A5E7BW17"/>
<dbReference type="EMBL" id="CABVHQ010000012">
    <property type="protein sequence ID" value="VVN88651.1"/>
    <property type="molecule type" value="Genomic_DNA"/>
</dbReference>
<protein>
    <submittedName>
        <fullName evidence="3">Putative deoxyribonuclease RhsB</fullName>
        <ecNumber evidence="3">3.1.-.-</ecNumber>
    </submittedName>
</protein>
<dbReference type="PANTHER" id="PTHR32305">
    <property type="match status" value="1"/>
</dbReference>
<dbReference type="NCBIfam" id="TIGR01643">
    <property type="entry name" value="YD_repeat_2x"/>
    <property type="match status" value="4"/>
</dbReference>
<feature type="domain" description="Teneurin-like YD-shell" evidence="2">
    <location>
        <begin position="215"/>
        <end position="500"/>
    </location>
</feature>
<dbReference type="EC" id="3.1.-.-" evidence="3"/>
<dbReference type="InterPro" id="IPR050708">
    <property type="entry name" value="T6SS_VgrG/RHS"/>
</dbReference>
<dbReference type="NCBIfam" id="TIGR03696">
    <property type="entry name" value="Rhs_assc_core"/>
    <property type="match status" value="1"/>
</dbReference>
<evidence type="ECO:0000256" key="1">
    <source>
        <dbReference type="ARBA" id="ARBA00022737"/>
    </source>
</evidence>
<organism evidence="3 4">
    <name type="scientific">Pseudomonas fluorescens</name>
    <dbReference type="NCBI Taxonomy" id="294"/>
    <lineage>
        <taxon>Bacteria</taxon>
        <taxon>Pseudomonadati</taxon>
        <taxon>Pseudomonadota</taxon>
        <taxon>Gammaproteobacteria</taxon>
        <taxon>Pseudomonadales</taxon>
        <taxon>Pseudomonadaceae</taxon>
        <taxon>Pseudomonas</taxon>
    </lineage>
</organism>
<dbReference type="Pfam" id="PF05593">
    <property type="entry name" value="RHS_repeat"/>
    <property type="match status" value="2"/>
</dbReference>
<evidence type="ECO:0000259" key="2">
    <source>
        <dbReference type="Pfam" id="PF25023"/>
    </source>
</evidence>
<dbReference type="PRINTS" id="PR00394">
    <property type="entry name" value="RHSPROTEIN"/>
</dbReference>
<keyword evidence="1" id="KW-0677">Repeat</keyword>
<dbReference type="InterPro" id="IPR022385">
    <property type="entry name" value="Rhs_assc_core"/>
</dbReference>
<reference evidence="3 4" key="1">
    <citation type="submission" date="2019-09" db="EMBL/GenBank/DDBJ databases">
        <authorList>
            <person name="Chandra G."/>
            <person name="Truman W A."/>
        </authorList>
    </citation>
    <scope>NUCLEOTIDE SEQUENCE [LARGE SCALE GENOMIC DNA]</scope>
    <source>
        <strain evidence="3">PS691</strain>
    </source>
</reference>
<evidence type="ECO:0000313" key="3">
    <source>
        <dbReference type="EMBL" id="VVN88651.1"/>
    </source>
</evidence>
<evidence type="ECO:0000313" key="4">
    <source>
        <dbReference type="Proteomes" id="UP000337909"/>
    </source>
</evidence>
<dbReference type="Gene3D" id="2.180.10.10">
    <property type="entry name" value="RHS repeat-associated core"/>
    <property type="match status" value="1"/>
</dbReference>
<dbReference type="InterPro" id="IPR006530">
    <property type="entry name" value="YD"/>
</dbReference>
<dbReference type="Pfam" id="PF25023">
    <property type="entry name" value="TEN_YD-shell"/>
    <property type="match status" value="1"/>
</dbReference>
<accession>A0A5E7BW17</accession>
<gene>
    <name evidence="3" type="primary">rhsB</name>
    <name evidence="3" type="ORF">PS691_01682</name>
</gene>
<sequence>MNELTACHEYADDLPLVSRRINPDGTQLRYRYDDSRLLLSEIENSSGERYQLQYDANGLIRQASGSGRRTAYAYDRRGHLLEKTEFGTDGSQLLTGYERDTQGRLLLKTLADGSKIHYRYDSLGRLVSVDEGQWPLEFQYDLQDRLITEHQGPATLRYRYDPCGRLDRLRLPDHGILDYHHAPGGALVAIDLNGERLTSHQFSAGREEQRQQGLLLSQYHYNEQGRLQVHEITRQARPLYLRHYGYAVNGNLASIADSRHGQRSYYYDALNRLTRVRHSRGERPEHFAHDPAGNLQMHGPTTIQDNRLVMQGDHHYDYDAYGNLIREWRGTAGTRVTEYRYDCRHRLIGVSLPDGRCVSYRYDAFGRRIGKTVDGHSTEFLWQGQQLIAERGRHHYRRYLYEPGSLRPLALLDGEGPLKACLFYYHLDHLGTPLELTNYNGEIVWSAKYQAYGQLASLGSEPQVDNPLRFQGQYFDAETGLHYNRHRYYDPHIGRYLTPDGLNGYLYTPNPTGWVNPSGVDAFAPDAPCRSELARDGR</sequence>
<proteinExistence type="predicted"/>
<keyword evidence="3" id="KW-0378">Hydrolase</keyword>